<feature type="domain" description="Cyclic nucleotide-binding" evidence="1">
    <location>
        <begin position="30"/>
        <end position="116"/>
    </location>
</feature>
<dbReference type="EMBL" id="VFJE01000051">
    <property type="protein sequence ID" value="TPD71173.1"/>
    <property type="molecule type" value="Genomic_DNA"/>
</dbReference>
<evidence type="ECO:0000313" key="2">
    <source>
        <dbReference type="EMBL" id="TPD71173.1"/>
    </source>
</evidence>
<reference evidence="2 3" key="2">
    <citation type="submission" date="2019-06" db="EMBL/GenBank/DDBJ databases">
        <authorList>
            <person name="Seo Y."/>
        </authorList>
    </citation>
    <scope>NUCLEOTIDE SEQUENCE [LARGE SCALE GENOMIC DNA]</scope>
    <source>
        <strain evidence="2 3">MaA-Y11</strain>
    </source>
</reference>
<gene>
    <name evidence="2" type="ORF">FJA49_04555</name>
</gene>
<dbReference type="InterPro" id="IPR014710">
    <property type="entry name" value="RmlC-like_jellyroll"/>
</dbReference>
<evidence type="ECO:0000313" key="3">
    <source>
        <dbReference type="Proteomes" id="UP000319175"/>
    </source>
</evidence>
<protein>
    <submittedName>
        <fullName evidence="2">Crp/Fnr family transcriptional regulator</fullName>
    </submittedName>
</protein>
<proteinExistence type="predicted"/>
<accession>A0A501QEY9</accession>
<dbReference type="RefSeq" id="WP_139999314.1">
    <property type="nucleotide sequence ID" value="NZ_VFJE01000051.1"/>
</dbReference>
<dbReference type="InterPro" id="IPR000595">
    <property type="entry name" value="cNMP-bd_dom"/>
</dbReference>
<dbReference type="SUPFAM" id="SSF51206">
    <property type="entry name" value="cAMP-binding domain-like"/>
    <property type="match status" value="1"/>
</dbReference>
<reference evidence="2 3" key="1">
    <citation type="submission" date="2019-06" db="EMBL/GenBank/DDBJ databases">
        <title>Flavobacterium sp. MaA-Y11 from geoumgang.</title>
        <authorList>
            <person name="Jeong S."/>
        </authorList>
    </citation>
    <scope>NUCLEOTIDE SEQUENCE [LARGE SCALE GENOMIC DNA]</scope>
    <source>
        <strain evidence="2 3">MaA-Y11</strain>
    </source>
</reference>
<organism evidence="2 3">
    <name type="scientific">Flavobacterium microcysteis</name>
    <dbReference type="NCBI Taxonomy" id="2596891"/>
    <lineage>
        <taxon>Bacteria</taxon>
        <taxon>Pseudomonadati</taxon>
        <taxon>Bacteroidota</taxon>
        <taxon>Flavobacteriia</taxon>
        <taxon>Flavobacteriales</taxon>
        <taxon>Flavobacteriaceae</taxon>
        <taxon>Flavobacterium</taxon>
    </lineage>
</organism>
<dbReference type="AlphaFoldDB" id="A0A501QEY9"/>
<dbReference type="Gene3D" id="2.60.120.10">
    <property type="entry name" value="Jelly Rolls"/>
    <property type="match status" value="1"/>
</dbReference>
<keyword evidence="3" id="KW-1185">Reference proteome</keyword>
<name>A0A501QEY9_9FLAO</name>
<dbReference type="OrthoDB" id="758145at2"/>
<dbReference type="CDD" id="cd00038">
    <property type="entry name" value="CAP_ED"/>
    <property type="match status" value="1"/>
</dbReference>
<dbReference type="InterPro" id="IPR018490">
    <property type="entry name" value="cNMP-bd_dom_sf"/>
</dbReference>
<sequence>MDNSKDLLKRLDIPEKQADDLLSISKIKQIGNGEAYISEGQIPKTFAIAIQGLFRYYYIDDKGNEFTKGFILPETVLSAYSAMLHQTPSFFYIQALEDSEILEVDYKKWLELQQQDSFWDKFLIRALEKGYFTKEKRERELLLLDAEARYKIFTTEFPGMEKRIKLQIVASYLGIQPESLSRIRKK</sequence>
<comment type="caution">
    <text evidence="2">The sequence shown here is derived from an EMBL/GenBank/DDBJ whole genome shotgun (WGS) entry which is preliminary data.</text>
</comment>
<dbReference type="Proteomes" id="UP000319175">
    <property type="component" value="Unassembled WGS sequence"/>
</dbReference>
<dbReference type="Pfam" id="PF00027">
    <property type="entry name" value="cNMP_binding"/>
    <property type="match status" value="1"/>
</dbReference>
<evidence type="ECO:0000259" key="1">
    <source>
        <dbReference type="Pfam" id="PF00027"/>
    </source>
</evidence>